<dbReference type="SMART" id="SM01040">
    <property type="entry name" value="Bro-N"/>
    <property type="match status" value="1"/>
</dbReference>
<sequence>MNEVMSFDFQGNSVRSVLIEGNPYLVAKDVAMILGFSNSRKAIIDHVDNEDKLHGVTICDSMGREQQPVLINESGVYSLIFGSKLPKAKAFKRWVTNEVLPSLRQYGTYSINHDNEPKREDKVLLNNMIELSKNLLKMTESTTEICKYLAMVIKESNHQSSHKNEDEQEEVTIDYSKCKLEQFPDSIKREVDNMMEEMISQEKLNFSFIARYCVIRGYPISSPAVKSYYKKTFKEH</sequence>
<keyword evidence="3" id="KW-1185">Reference proteome</keyword>
<dbReference type="PROSITE" id="PS51750">
    <property type="entry name" value="BRO_N"/>
    <property type="match status" value="1"/>
</dbReference>
<organism evidence="2 3">
    <name type="scientific">Amedibacterium intestinale</name>
    <dbReference type="NCBI Taxonomy" id="2583452"/>
    <lineage>
        <taxon>Bacteria</taxon>
        <taxon>Bacillati</taxon>
        <taxon>Bacillota</taxon>
        <taxon>Erysipelotrichia</taxon>
        <taxon>Erysipelotrichales</taxon>
        <taxon>Erysipelotrichaceae</taxon>
        <taxon>Amedibacterium</taxon>
    </lineage>
</organism>
<dbReference type="AlphaFoldDB" id="A0A6N4TK25"/>
<dbReference type="RefSeq" id="WP_115716480.1">
    <property type="nucleotide sequence ID" value="NZ_AP019695.1"/>
</dbReference>
<reference evidence="3" key="1">
    <citation type="submission" date="2019-05" db="EMBL/GenBank/DDBJ databases">
        <title>Complete genome sequencing of Absiella argi strain JCM 30884.</title>
        <authorList>
            <person name="Sakamoto M."/>
            <person name="Murakami T."/>
            <person name="Mori H."/>
        </authorList>
    </citation>
    <scope>NUCLEOTIDE SEQUENCE [LARGE SCALE GENOMIC DNA]</scope>
    <source>
        <strain evidence="3">JCM 30884</strain>
    </source>
</reference>
<proteinExistence type="predicted"/>
<dbReference type="Pfam" id="PF02498">
    <property type="entry name" value="Bro-N"/>
    <property type="match status" value="1"/>
</dbReference>
<dbReference type="InterPro" id="IPR003497">
    <property type="entry name" value="BRO_N_domain"/>
</dbReference>
<dbReference type="EMBL" id="AP019695">
    <property type="protein sequence ID" value="BBK22755.1"/>
    <property type="molecule type" value="Genomic_DNA"/>
</dbReference>
<gene>
    <name evidence="2" type="ORF">Aargi30884_16580</name>
</gene>
<evidence type="ECO:0000313" key="3">
    <source>
        <dbReference type="Proteomes" id="UP000464754"/>
    </source>
</evidence>
<protein>
    <recommendedName>
        <fullName evidence="1">Bro-N domain-containing protein</fullName>
    </recommendedName>
</protein>
<name>A0A6N4TK25_9FIRM</name>
<evidence type="ECO:0000259" key="1">
    <source>
        <dbReference type="PROSITE" id="PS51750"/>
    </source>
</evidence>
<dbReference type="PANTHER" id="PTHR36180:SF2">
    <property type="entry name" value="BRO FAMILY PROTEIN"/>
    <property type="match status" value="1"/>
</dbReference>
<feature type="domain" description="Bro-N" evidence="1">
    <location>
        <begin position="1"/>
        <end position="107"/>
    </location>
</feature>
<dbReference type="KEGG" id="aarg:Aargi30884_16580"/>
<evidence type="ECO:0000313" key="2">
    <source>
        <dbReference type="EMBL" id="BBK22755.1"/>
    </source>
</evidence>
<accession>A0A6N4TK25</accession>
<dbReference type="Proteomes" id="UP000464754">
    <property type="component" value="Chromosome"/>
</dbReference>
<dbReference type="PANTHER" id="PTHR36180">
    <property type="entry name" value="DNA-BINDING PROTEIN-RELATED-RELATED"/>
    <property type="match status" value="1"/>
</dbReference>